<evidence type="ECO:0000256" key="1">
    <source>
        <dbReference type="SAM" id="MobiDB-lite"/>
    </source>
</evidence>
<organism evidence="3 4">
    <name type="scientific">Streptomyces rubradiris</name>
    <name type="common">Streptomyces achromogenes subsp. rubradiris</name>
    <dbReference type="NCBI Taxonomy" id="285531"/>
    <lineage>
        <taxon>Bacteria</taxon>
        <taxon>Bacillati</taxon>
        <taxon>Actinomycetota</taxon>
        <taxon>Actinomycetes</taxon>
        <taxon>Kitasatosporales</taxon>
        <taxon>Streptomycetaceae</taxon>
        <taxon>Streptomyces</taxon>
    </lineage>
</organism>
<name>A0ABQ3RKI0_STRRR</name>
<dbReference type="Proteomes" id="UP000646738">
    <property type="component" value="Unassembled WGS sequence"/>
</dbReference>
<evidence type="ECO:0000313" key="4">
    <source>
        <dbReference type="Proteomes" id="UP000646738"/>
    </source>
</evidence>
<reference evidence="4" key="1">
    <citation type="submission" date="2023-07" db="EMBL/GenBank/DDBJ databases">
        <title>Whole genome shotgun sequence of Streptomyces achromogenes subsp. rubradiris NBRC 14000.</title>
        <authorList>
            <person name="Komaki H."/>
            <person name="Tamura T."/>
        </authorList>
    </citation>
    <scope>NUCLEOTIDE SEQUENCE [LARGE SCALE GENOMIC DNA]</scope>
    <source>
        <strain evidence="4">NBRC 14000</strain>
    </source>
</reference>
<feature type="region of interest" description="Disordered" evidence="1">
    <location>
        <begin position="1"/>
        <end position="69"/>
    </location>
</feature>
<comment type="caution">
    <text evidence="3">The sequence shown here is derived from an EMBL/GenBank/DDBJ whole genome shotgun (WGS) entry which is preliminary data.</text>
</comment>
<keyword evidence="2" id="KW-0472">Membrane</keyword>
<proteinExistence type="predicted"/>
<dbReference type="EMBL" id="BNEA01000015">
    <property type="protein sequence ID" value="GHI56319.1"/>
    <property type="molecule type" value="Genomic_DNA"/>
</dbReference>
<feature type="compositionally biased region" description="Basic and acidic residues" evidence="1">
    <location>
        <begin position="1"/>
        <end position="28"/>
    </location>
</feature>
<sequence>MSDHAEGGDPHERHEPRAWHEPARRDGQPHTPTHAGNGTVNHGPDGTGPARPGPVTDSPDGLFGPDADEPDLRRLLHSAVEDIEPRGDTLEHLRRAIPARRARKRQAVVGVAAAALFVGTAIPALVHVSNSGGSGPNTAMAGQTSQAQGGTGQGKDKGPVGEDGEKDTGSTKTKPGKKPDKGGGKDHEDGHRAGSPGGAGPSASAATGIPACSPDRLGSASGTVNAPDSAGVVSGIFRIVNVSGTACTVSGPGSVTTAAQGAADPAKVGAVRHTAGDQAATALPDPSLEVASLVLEPGAAYEERFAFVPSETCPVTGGDGTDGGSGTGGPSPDPSPTQEAGAAGGSTDTGTGTGSPGVTTQLVAEGGTADGSVAVTHTAQDGAPSATAVVPGACAGTVYYTGLLAGG</sequence>
<evidence type="ECO:0000313" key="3">
    <source>
        <dbReference type="EMBL" id="GHI56319.1"/>
    </source>
</evidence>
<gene>
    <name evidence="3" type="ORF">Srubr_61650</name>
</gene>
<evidence type="ECO:0000256" key="2">
    <source>
        <dbReference type="SAM" id="Phobius"/>
    </source>
</evidence>
<feature type="compositionally biased region" description="Low complexity" evidence="1">
    <location>
        <begin position="336"/>
        <end position="359"/>
    </location>
</feature>
<feature type="region of interest" description="Disordered" evidence="1">
    <location>
        <begin position="135"/>
        <end position="214"/>
    </location>
</feature>
<keyword evidence="4" id="KW-1185">Reference proteome</keyword>
<feature type="compositionally biased region" description="Gly residues" evidence="1">
    <location>
        <begin position="317"/>
        <end position="329"/>
    </location>
</feature>
<evidence type="ECO:0008006" key="5">
    <source>
        <dbReference type="Google" id="ProtNLM"/>
    </source>
</evidence>
<feature type="compositionally biased region" description="Polar residues" evidence="1">
    <location>
        <begin position="30"/>
        <end position="40"/>
    </location>
</feature>
<feature type="compositionally biased region" description="Low complexity" evidence="1">
    <location>
        <begin position="138"/>
        <end position="148"/>
    </location>
</feature>
<keyword evidence="2" id="KW-1133">Transmembrane helix</keyword>
<feature type="compositionally biased region" description="Basic and acidic residues" evidence="1">
    <location>
        <begin position="177"/>
        <end position="192"/>
    </location>
</feature>
<feature type="compositionally biased region" description="Low complexity" evidence="1">
    <location>
        <begin position="201"/>
        <end position="211"/>
    </location>
</feature>
<accession>A0ABQ3RKI0</accession>
<protein>
    <recommendedName>
        <fullName evidence="5">DUF4232 domain-containing protein</fullName>
    </recommendedName>
</protein>
<feature type="transmembrane region" description="Helical" evidence="2">
    <location>
        <begin position="107"/>
        <end position="126"/>
    </location>
</feature>
<keyword evidence="2" id="KW-0812">Transmembrane</keyword>
<feature type="region of interest" description="Disordered" evidence="1">
    <location>
        <begin position="310"/>
        <end position="359"/>
    </location>
</feature>